<evidence type="ECO:0000313" key="1">
    <source>
        <dbReference type="EMBL" id="KAJ8889320.1"/>
    </source>
</evidence>
<gene>
    <name evidence="1" type="ORF">PR048_008819</name>
</gene>
<comment type="caution">
    <text evidence="1">The sequence shown here is derived from an EMBL/GenBank/DDBJ whole genome shotgun (WGS) entry which is preliminary data.</text>
</comment>
<reference evidence="1 2" key="1">
    <citation type="submission" date="2023-02" db="EMBL/GenBank/DDBJ databases">
        <title>LHISI_Scaffold_Assembly.</title>
        <authorList>
            <person name="Stuart O.P."/>
            <person name="Cleave R."/>
            <person name="Magrath M.J.L."/>
            <person name="Mikheyev A.S."/>
        </authorList>
    </citation>
    <scope>NUCLEOTIDE SEQUENCE [LARGE SCALE GENOMIC DNA]</scope>
    <source>
        <strain evidence="1">Daus_M_001</strain>
        <tissue evidence="1">Leg muscle</tissue>
    </source>
</reference>
<protein>
    <submittedName>
        <fullName evidence="1">Uncharacterized protein</fullName>
    </submittedName>
</protein>
<keyword evidence="2" id="KW-1185">Reference proteome</keyword>
<organism evidence="1 2">
    <name type="scientific">Dryococelus australis</name>
    <dbReference type="NCBI Taxonomy" id="614101"/>
    <lineage>
        <taxon>Eukaryota</taxon>
        <taxon>Metazoa</taxon>
        <taxon>Ecdysozoa</taxon>
        <taxon>Arthropoda</taxon>
        <taxon>Hexapoda</taxon>
        <taxon>Insecta</taxon>
        <taxon>Pterygota</taxon>
        <taxon>Neoptera</taxon>
        <taxon>Polyneoptera</taxon>
        <taxon>Phasmatodea</taxon>
        <taxon>Verophasmatodea</taxon>
        <taxon>Anareolatae</taxon>
        <taxon>Phasmatidae</taxon>
        <taxon>Eurycanthinae</taxon>
        <taxon>Dryococelus</taxon>
    </lineage>
</organism>
<evidence type="ECO:0000313" key="2">
    <source>
        <dbReference type="Proteomes" id="UP001159363"/>
    </source>
</evidence>
<sequence>MCVNILYECQKNQVLPKLPHQNAYYSLQLYINNFTECYACGLEARYLKVLQTLSVSTTSLVIHLCHLTECFAISKNQQ</sequence>
<accession>A0ABQ9HY60</accession>
<proteinExistence type="predicted"/>
<dbReference type="EMBL" id="JARBHB010000003">
    <property type="protein sequence ID" value="KAJ8889320.1"/>
    <property type="molecule type" value="Genomic_DNA"/>
</dbReference>
<dbReference type="Proteomes" id="UP001159363">
    <property type="component" value="Chromosome 3"/>
</dbReference>
<name>A0ABQ9HY60_9NEOP</name>